<proteinExistence type="predicted"/>
<organism evidence="1 2">
    <name type="scientific">Wolfiporia cocos (strain MD-104)</name>
    <name type="common">Brown rot fungus</name>
    <dbReference type="NCBI Taxonomy" id="742152"/>
    <lineage>
        <taxon>Eukaryota</taxon>
        <taxon>Fungi</taxon>
        <taxon>Dikarya</taxon>
        <taxon>Basidiomycota</taxon>
        <taxon>Agaricomycotina</taxon>
        <taxon>Agaricomycetes</taxon>
        <taxon>Polyporales</taxon>
        <taxon>Phaeolaceae</taxon>
        <taxon>Wolfiporia</taxon>
    </lineage>
</organism>
<name>A0A2H3JHW4_WOLCO</name>
<evidence type="ECO:0000313" key="2">
    <source>
        <dbReference type="Proteomes" id="UP000218811"/>
    </source>
</evidence>
<reference evidence="1 2" key="1">
    <citation type="journal article" date="2012" name="Science">
        <title>The Paleozoic origin of enzymatic lignin decomposition reconstructed from 31 fungal genomes.</title>
        <authorList>
            <person name="Floudas D."/>
            <person name="Binder M."/>
            <person name="Riley R."/>
            <person name="Barry K."/>
            <person name="Blanchette R.A."/>
            <person name="Henrissat B."/>
            <person name="Martinez A.T."/>
            <person name="Otillar R."/>
            <person name="Spatafora J.W."/>
            <person name="Yadav J.S."/>
            <person name="Aerts A."/>
            <person name="Benoit I."/>
            <person name="Boyd A."/>
            <person name="Carlson A."/>
            <person name="Copeland A."/>
            <person name="Coutinho P.M."/>
            <person name="de Vries R.P."/>
            <person name="Ferreira P."/>
            <person name="Findley K."/>
            <person name="Foster B."/>
            <person name="Gaskell J."/>
            <person name="Glotzer D."/>
            <person name="Gorecki P."/>
            <person name="Heitman J."/>
            <person name="Hesse C."/>
            <person name="Hori C."/>
            <person name="Igarashi K."/>
            <person name="Jurgens J.A."/>
            <person name="Kallen N."/>
            <person name="Kersten P."/>
            <person name="Kohler A."/>
            <person name="Kuees U."/>
            <person name="Kumar T.K.A."/>
            <person name="Kuo A."/>
            <person name="LaButti K."/>
            <person name="Larrondo L.F."/>
            <person name="Lindquist E."/>
            <person name="Ling A."/>
            <person name="Lombard V."/>
            <person name="Lucas S."/>
            <person name="Lundell T."/>
            <person name="Martin R."/>
            <person name="McLaughlin D.J."/>
            <person name="Morgenstern I."/>
            <person name="Morin E."/>
            <person name="Murat C."/>
            <person name="Nagy L.G."/>
            <person name="Nolan M."/>
            <person name="Ohm R.A."/>
            <person name="Patyshakuliyeva A."/>
            <person name="Rokas A."/>
            <person name="Ruiz-Duenas F.J."/>
            <person name="Sabat G."/>
            <person name="Salamov A."/>
            <person name="Samejima M."/>
            <person name="Schmutz J."/>
            <person name="Slot J.C."/>
            <person name="St John F."/>
            <person name="Stenlid J."/>
            <person name="Sun H."/>
            <person name="Sun S."/>
            <person name="Syed K."/>
            <person name="Tsang A."/>
            <person name="Wiebenga A."/>
            <person name="Young D."/>
            <person name="Pisabarro A."/>
            <person name="Eastwood D.C."/>
            <person name="Martin F."/>
            <person name="Cullen D."/>
            <person name="Grigoriev I.V."/>
            <person name="Hibbett D.S."/>
        </authorList>
    </citation>
    <scope>NUCLEOTIDE SEQUENCE [LARGE SCALE GENOMIC DNA]</scope>
    <source>
        <strain evidence="1 2">MD-104</strain>
    </source>
</reference>
<keyword evidence="2" id="KW-1185">Reference proteome</keyword>
<evidence type="ECO:0000313" key="1">
    <source>
        <dbReference type="EMBL" id="PCH41772.1"/>
    </source>
</evidence>
<accession>A0A2H3JHW4</accession>
<dbReference type="EMBL" id="KB468113">
    <property type="protein sequence ID" value="PCH41772.1"/>
    <property type="molecule type" value="Genomic_DNA"/>
</dbReference>
<dbReference type="Proteomes" id="UP000218811">
    <property type="component" value="Unassembled WGS sequence"/>
</dbReference>
<protein>
    <submittedName>
        <fullName evidence="1">Uncharacterized protein</fullName>
    </submittedName>
</protein>
<dbReference type="AlphaFoldDB" id="A0A2H3JHW4"/>
<gene>
    <name evidence="1" type="ORF">WOLCODRAFT_17323</name>
</gene>
<sequence>MDRAIIPRGKEYEEGTLYNAAMSGLAKEARTALLTLRNSIPDRNSDVAPEILNTMVSRLPLNLPSITHTLQMSTTTFVRAEQRARYSHSKTTSTAVIHPRCRKPGALRGEEIADEVSNEWGKISEDQPLPVCTEQSGQERRRLLPEILR</sequence>